<dbReference type="InterPro" id="IPR016129">
    <property type="entry name" value="Caspase_his_AS"/>
</dbReference>
<evidence type="ECO:0000256" key="3">
    <source>
        <dbReference type="ARBA" id="ARBA00022703"/>
    </source>
</evidence>
<keyword evidence="5" id="KW-0788">Thiol protease</keyword>
<comment type="similarity">
    <text evidence="1 7">Belongs to the peptidase C14A family.</text>
</comment>
<keyword evidence="4" id="KW-0378">Hydrolase</keyword>
<dbReference type="GO" id="GO:0016322">
    <property type="term" value="P:neuron remodeling"/>
    <property type="evidence" value="ECO:0007669"/>
    <property type="project" value="UniProtKB-ARBA"/>
</dbReference>
<dbReference type="FunFam" id="3.40.50.1460:FF:000001">
    <property type="entry name" value="Caspase-3 preproprotein"/>
    <property type="match status" value="1"/>
</dbReference>
<dbReference type="PROSITE" id="PS50207">
    <property type="entry name" value="CASPASE_P10"/>
    <property type="match status" value="1"/>
</dbReference>
<organism evidence="11 12">
    <name type="scientific">Anopheles melas</name>
    <dbReference type="NCBI Taxonomy" id="34690"/>
    <lineage>
        <taxon>Eukaryota</taxon>
        <taxon>Metazoa</taxon>
        <taxon>Ecdysozoa</taxon>
        <taxon>Arthropoda</taxon>
        <taxon>Hexapoda</taxon>
        <taxon>Insecta</taxon>
        <taxon>Pterygota</taxon>
        <taxon>Neoptera</taxon>
        <taxon>Endopterygota</taxon>
        <taxon>Diptera</taxon>
        <taxon>Nematocera</taxon>
        <taxon>Culicoidea</taxon>
        <taxon>Culicidae</taxon>
        <taxon>Anophelinae</taxon>
        <taxon>Anopheles</taxon>
    </lineage>
</organism>
<dbReference type="Pfam" id="PF00656">
    <property type="entry name" value="Peptidase_C14"/>
    <property type="match status" value="1"/>
</dbReference>
<dbReference type="AlphaFoldDB" id="A0A182UHQ9"/>
<dbReference type="PRINTS" id="PR00376">
    <property type="entry name" value="IL1BCENZYME"/>
</dbReference>
<dbReference type="Proteomes" id="UP000075902">
    <property type="component" value="Unassembled WGS sequence"/>
</dbReference>
<dbReference type="GO" id="GO:1990525">
    <property type="term" value="F:BIR domain binding"/>
    <property type="evidence" value="ECO:0007669"/>
    <property type="project" value="UniProtKB-ARBA"/>
</dbReference>
<dbReference type="GO" id="GO:0045751">
    <property type="term" value="P:negative regulation of Toll signaling pathway"/>
    <property type="evidence" value="ECO:0007669"/>
    <property type="project" value="UniProtKB-ARBA"/>
</dbReference>
<evidence type="ECO:0000256" key="5">
    <source>
        <dbReference type="ARBA" id="ARBA00022807"/>
    </source>
</evidence>
<evidence type="ECO:0000256" key="6">
    <source>
        <dbReference type="ARBA" id="ARBA00023145"/>
    </source>
</evidence>
<dbReference type="EnsemblMetazoa" id="AMEC020624-RA">
    <property type="protein sequence ID" value="AMEC020624-PA"/>
    <property type="gene ID" value="AMEC020624"/>
</dbReference>
<dbReference type="STRING" id="34690.A0A182UHQ9"/>
<sequence>MDIAPDEIDVKPFNSPSPTEPPPARTHRGSVVSSPHALAAVQEENYDTSHRNRGTALIFNHVNFESNAKREGSDKDRDEIKKELQQLGFDVRVFNDLKKQELLAKLDEVAKEDHTQSDCFVLVMMTHGQDGSLFAADKQYQIAELWEPFVGDACKTLIGKPKLFFVQACRGTKFDKGVKLTKIATDTVDALSSSSQRMCVIPTMADVLVMYSAFDGHYSWRNPTHGSWFIQSLSIELNQHAHRKELLQLLTSVSRRVAYLYESNVPGNEQMDGKKQMPCVVSMLTKALYFPRK</sequence>
<dbReference type="GO" id="GO:0004197">
    <property type="term" value="F:cysteine-type endopeptidase activity"/>
    <property type="evidence" value="ECO:0007669"/>
    <property type="project" value="InterPro"/>
</dbReference>
<dbReference type="GO" id="GO:0045476">
    <property type="term" value="P:nurse cell apoptotic process"/>
    <property type="evidence" value="ECO:0007669"/>
    <property type="project" value="UniProtKB-ARBA"/>
</dbReference>
<dbReference type="Gene3D" id="3.40.50.1460">
    <property type="match status" value="1"/>
</dbReference>
<evidence type="ECO:0000313" key="11">
    <source>
        <dbReference type="EnsemblMetazoa" id="AMEC020624-PA"/>
    </source>
</evidence>
<evidence type="ECO:0000259" key="10">
    <source>
        <dbReference type="PROSITE" id="PS50208"/>
    </source>
</evidence>
<evidence type="ECO:0000256" key="2">
    <source>
        <dbReference type="ARBA" id="ARBA00022670"/>
    </source>
</evidence>
<dbReference type="PANTHER" id="PTHR10454:SF232">
    <property type="entry name" value="AT03047P-RELATED"/>
    <property type="match status" value="1"/>
</dbReference>
<dbReference type="PROSITE" id="PS01121">
    <property type="entry name" value="CASPASE_HIS"/>
    <property type="match status" value="1"/>
</dbReference>
<dbReference type="InterPro" id="IPR001309">
    <property type="entry name" value="Pept_C14_p20"/>
</dbReference>
<evidence type="ECO:0000256" key="4">
    <source>
        <dbReference type="ARBA" id="ARBA00022801"/>
    </source>
</evidence>
<dbReference type="SUPFAM" id="SSF52129">
    <property type="entry name" value="Caspase-like"/>
    <property type="match status" value="1"/>
</dbReference>
<evidence type="ECO:0000256" key="1">
    <source>
        <dbReference type="ARBA" id="ARBA00010134"/>
    </source>
</evidence>
<keyword evidence="12" id="KW-1185">Reference proteome</keyword>
<evidence type="ECO:0000256" key="8">
    <source>
        <dbReference type="SAM" id="MobiDB-lite"/>
    </source>
</evidence>
<proteinExistence type="inferred from homology"/>
<reference evidence="11" key="2">
    <citation type="submission" date="2020-05" db="UniProtKB">
        <authorList>
            <consortium name="EnsemblMetazoa"/>
        </authorList>
    </citation>
    <scope>IDENTIFICATION</scope>
    <source>
        <strain evidence="11">CM1001059</strain>
    </source>
</reference>
<dbReference type="CDD" id="cd00032">
    <property type="entry name" value="CASc"/>
    <property type="match status" value="1"/>
</dbReference>
<reference evidence="12" key="1">
    <citation type="submission" date="2014-01" db="EMBL/GenBank/DDBJ databases">
        <title>The Genome Sequence of Anopheles melas CM1001059_A (V2).</title>
        <authorList>
            <consortium name="The Broad Institute Genomics Platform"/>
            <person name="Neafsey D.E."/>
            <person name="Besansky N."/>
            <person name="Howell P."/>
            <person name="Walton C."/>
            <person name="Young S.K."/>
            <person name="Zeng Q."/>
            <person name="Gargeya S."/>
            <person name="Fitzgerald M."/>
            <person name="Haas B."/>
            <person name="Abouelleil A."/>
            <person name="Allen A.W."/>
            <person name="Alvarado L."/>
            <person name="Arachchi H.M."/>
            <person name="Berlin A.M."/>
            <person name="Chapman S.B."/>
            <person name="Gainer-Dewar J."/>
            <person name="Goldberg J."/>
            <person name="Griggs A."/>
            <person name="Gujja S."/>
            <person name="Hansen M."/>
            <person name="Howarth C."/>
            <person name="Imamovic A."/>
            <person name="Ireland A."/>
            <person name="Larimer J."/>
            <person name="McCowan C."/>
            <person name="Murphy C."/>
            <person name="Pearson M."/>
            <person name="Poon T.W."/>
            <person name="Priest M."/>
            <person name="Roberts A."/>
            <person name="Saif S."/>
            <person name="Shea T."/>
            <person name="Sisk P."/>
            <person name="Sykes S."/>
            <person name="Wortman J."/>
            <person name="Nusbaum C."/>
            <person name="Birren B."/>
        </authorList>
    </citation>
    <scope>NUCLEOTIDE SEQUENCE [LARGE SCALE GENOMIC DNA]</scope>
    <source>
        <strain evidence="12">CM1001059</strain>
    </source>
</reference>
<name>A0A182UHQ9_9DIPT</name>
<evidence type="ECO:0000256" key="7">
    <source>
        <dbReference type="RuleBase" id="RU003971"/>
    </source>
</evidence>
<dbReference type="InterPro" id="IPR033139">
    <property type="entry name" value="Caspase_cys_AS"/>
</dbReference>
<protein>
    <submittedName>
        <fullName evidence="11">Uncharacterized protein</fullName>
    </submittedName>
</protein>
<keyword evidence="6" id="KW-0865">Zymogen</keyword>
<dbReference type="GO" id="GO:0005737">
    <property type="term" value="C:cytoplasm"/>
    <property type="evidence" value="ECO:0007669"/>
    <property type="project" value="TreeGrafter"/>
</dbReference>
<evidence type="ECO:0000313" key="12">
    <source>
        <dbReference type="Proteomes" id="UP000075902"/>
    </source>
</evidence>
<feature type="domain" description="Caspase family p10" evidence="9">
    <location>
        <begin position="201"/>
        <end position="292"/>
    </location>
</feature>
<dbReference type="InterPro" id="IPR011600">
    <property type="entry name" value="Pept_C14_caspase"/>
</dbReference>
<feature type="domain" description="Caspase family p20" evidence="10">
    <location>
        <begin position="52"/>
        <end position="173"/>
    </location>
</feature>
<dbReference type="GO" id="GO:0043525">
    <property type="term" value="P:positive regulation of neuron apoptotic process"/>
    <property type="evidence" value="ECO:0007669"/>
    <property type="project" value="TreeGrafter"/>
</dbReference>
<dbReference type="InterPro" id="IPR015917">
    <property type="entry name" value="Pept_C14A"/>
</dbReference>
<accession>A0A182UHQ9</accession>
<evidence type="ECO:0000259" key="9">
    <source>
        <dbReference type="PROSITE" id="PS50207"/>
    </source>
</evidence>
<dbReference type="InterPro" id="IPR029030">
    <property type="entry name" value="Caspase-like_dom_sf"/>
</dbReference>
<keyword evidence="2" id="KW-0645">Protease</keyword>
<dbReference type="GO" id="GO:0006508">
    <property type="term" value="P:proteolysis"/>
    <property type="evidence" value="ECO:0007669"/>
    <property type="project" value="UniProtKB-KW"/>
</dbReference>
<dbReference type="PROSITE" id="PS50208">
    <property type="entry name" value="CASPASE_P20"/>
    <property type="match status" value="1"/>
</dbReference>
<dbReference type="VEuPathDB" id="VectorBase:AMEC020624"/>
<dbReference type="SMART" id="SM00115">
    <property type="entry name" value="CASc"/>
    <property type="match status" value="1"/>
</dbReference>
<dbReference type="PANTHER" id="PTHR10454">
    <property type="entry name" value="CASPASE"/>
    <property type="match status" value="1"/>
</dbReference>
<feature type="region of interest" description="Disordered" evidence="8">
    <location>
        <begin position="1"/>
        <end position="34"/>
    </location>
</feature>
<dbReference type="InterPro" id="IPR002138">
    <property type="entry name" value="Pept_C14_p10"/>
</dbReference>
<dbReference type="PROSITE" id="PS01122">
    <property type="entry name" value="CASPASE_CYS"/>
    <property type="match status" value="1"/>
</dbReference>
<keyword evidence="3" id="KW-0053">Apoptosis</keyword>
<dbReference type="InterPro" id="IPR002398">
    <property type="entry name" value="Pept_C14"/>
</dbReference>